<organism evidence="4">
    <name type="scientific">marine metagenome</name>
    <dbReference type="NCBI Taxonomy" id="408172"/>
    <lineage>
        <taxon>unclassified sequences</taxon>
        <taxon>metagenomes</taxon>
        <taxon>ecological metagenomes</taxon>
    </lineage>
</organism>
<sequence>MAHWMRFDHEGSVGFGTISDGAINVHVGDMFESPKATDVLLALDDVVPLLPAPAGKMVALWNNSRAMAAKTGQSEPEEPLYFIKGNGSYLPTGGVIRKPTTYDGKVIFEGELGIVIGQVCRDVAESDSNEHIFGYTCINDVTAIGLLGRDPSFQQWTRAKSFDTFGVFGPVVATGLDPITLSIRTVLNDQERQHYPVSDLFFSPGRMVSAISRDMTLHPGDVICCGTSTGVGSMRPGDIVEVTIDGVGTLRNRYDDK</sequence>
<evidence type="ECO:0000259" key="3">
    <source>
        <dbReference type="Pfam" id="PF10370"/>
    </source>
</evidence>
<dbReference type="Gene3D" id="3.90.850.10">
    <property type="entry name" value="Fumarylacetoacetase-like, C-terminal domain"/>
    <property type="match status" value="1"/>
</dbReference>
<keyword evidence="1" id="KW-0479">Metal-binding</keyword>
<dbReference type="EMBL" id="UINC01002391">
    <property type="protein sequence ID" value="SUZ96189.1"/>
    <property type="molecule type" value="Genomic_DNA"/>
</dbReference>
<dbReference type="InterPro" id="IPR011234">
    <property type="entry name" value="Fumarylacetoacetase-like_C"/>
</dbReference>
<evidence type="ECO:0000256" key="1">
    <source>
        <dbReference type="ARBA" id="ARBA00022723"/>
    </source>
</evidence>
<dbReference type="Pfam" id="PF10370">
    <property type="entry name" value="Rv2993c-like_N"/>
    <property type="match status" value="1"/>
</dbReference>
<dbReference type="Pfam" id="PF01557">
    <property type="entry name" value="FAA_hydrolase"/>
    <property type="match status" value="1"/>
</dbReference>
<dbReference type="SUPFAM" id="SSF56529">
    <property type="entry name" value="FAH"/>
    <property type="match status" value="1"/>
</dbReference>
<name>A0A381RYJ9_9ZZZZ</name>
<proteinExistence type="predicted"/>
<evidence type="ECO:0008006" key="5">
    <source>
        <dbReference type="Google" id="ProtNLM"/>
    </source>
</evidence>
<feature type="domain" description="Fumarylacetoacetase-like C-terminal" evidence="2">
    <location>
        <begin position="57"/>
        <end position="253"/>
    </location>
</feature>
<evidence type="ECO:0000313" key="4">
    <source>
        <dbReference type="EMBL" id="SUZ96189.1"/>
    </source>
</evidence>
<dbReference type="AlphaFoldDB" id="A0A381RYJ9"/>
<dbReference type="InterPro" id="IPR018833">
    <property type="entry name" value="Rv2993c-like_N"/>
</dbReference>
<evidence type="ECO:0000259" key="2">
    <source>
        <dbReference type="Pfam" id="PF01557"/>
    </source>
</evidence>
<dbReference type="GO" id="GO:0046872">
    <property type="term" value="F:metal ion binding"/>
    <property type="evidence" value="ECO:0007669"/>
    <property type="project" value="UniProtKB-KW"/>
</dbReference>
<dbReference type="InterPro" id="IPR036663">
    <property type="entry name" value="Fumarylacetoacetase_C_sf"/>
</dbReference>
<gene>
    <name evidence="4" type="ORF">METZ01_LOCUS49043</name>
</gene>
<feature type="domain" description="Rv2993c-like N-terminal" evidence="3">
    <location>
        <begin position="3"/>
        <end position="50"/>
    </location>
</feature>
<dbReference type="PANTHER" id="PTHR11820:SF7">
    <property type="entry name" value="ACYLPYRUVASE FAHD1, MITOCHONDRIAL"/>
    <property type="match status" value="1"/>
</dbReference>
<reference evidence="4" key="1">
    <citation type="submission" date="2018-05" db="EMBL/GenBank/DDBJ databases">
        <authorList>
            <person name="Lanie J.A."/>
            <person name="Ng W.-L."/>
            <person name="Kazmierczak K.M."/>
            <person name="Andrzejewski T.M."/>
            <person name="Davidsen T.M."/>
            <person name="Wayne K.J."/>
            <person name="Tettelin H."/>
            <person name="Glass J.I."/>
            <person name="Rusch D."/>
            <person name="Podicherti R."/>
            <person name="Tsui H.-C.T."/>
            <person name="Winkler M.E."/>
        </authorList>
    </citation>
    <scope>NUCLEOTIDE SEQUENCE</scope>
</reference>
<accession>A0A381RYJ9</accession>
<protein>
    <recommendedName>
        <fullName evidence="5">Fumarylacetoacetase-like C-terminal domain-containing protein</fullName>
    </recommendedName>
</protein>
<dbReference type="PANTHER" id="PTHR11820">
    <property type="entry name" value="ACYLPYRUVASE"/>
    <property type="match status" value="1"/>
</dbReference>
<dbReference type="GO" id="GO:0018773">
    <property type="term" value="F:acetylpyruvate hydrolase activity"/>
    <property type="evidence" value="ECO:0007669"/>
    <property type="project" value="TreeGrafter"/>
</dbReference>